<dbReference type="Proteomes" id="UP000186156">
    <property type="component" value="Unassembled WGS sequence"/>
</dbReference>
<dbReference type="AlphaFoldDB" id="A0A1N7MRW5"/>
<protein>
    <submittedName>
        <fullName evidence="2">Loader and inhibitor of phage G40P</fullName>
    </submittedName>
</protein>
<feature type="region of interest" description="Disordered" evidence="1">
    <location>
        <begin position="114"/>
        <end position="134"/>
    </location>
</feature>
<sequence>MSMTRAQTVQILRELSLAYPMVEFTKERAELWHKHLCELEYEDVVQATDEYIRSETKYPAIADIYQRAVKIREKREKAEKAKRDAAIVEEMRRRDRERIDETIRELLESVRAHENRKVEKVNGSTGGDSARSVQ</sequence>
<name>A0A1N7MRW5_9BACL</name>
<accession>A0A1N7MRW5</accession>
<dbReference type="Gene3D" id="1.10.8.200">
    <property type="entry name" value="Replisome organizer (g39p helicase loader/inhibitor protein)"/>
    <property type="match status" value="1"/>
</dbReference>
<evidence type="ECO:0000313" key="3">
    <source>
        <dbReference type="Proteomes" id="UP000186156"/>
    </source>
</evidence>
<dbReference type="EMBL" id="FTOO01000006">
    <property type="protein sequence ID" value="SIS88866.1"/>
    <property type="molecule type" value="Genomic_DNA"/>
</dbReference>
<dbReference type="STRING" id="252246.SAMN05421799_10664"/>
<evidence type="ECO:0000313" key="2">
    <source>
        <dbReference type="EMBL" id="SIS88866.1"/>
    </source>
</evidence>
<reference evidence="3" key="1">
    <citation type="submission" date="2017-01" db="EMBL/GenBank/DDBJ databases">
        <authorList>
            <person name="Varghese N."/>
            <person name="Submissions S."/>
        </authorList>
    </citation>
    <scope>NUCLEOTIDE SEQUENCE [LARGE SCALE GENOMIC DNA]</scope>
    <source>
        <strain evidence="3">DSM 16176</strain>
    </source>
</reference>
<dbReference type="OrthoDB" id="2625859at2"/>
<dbReference type="RefSeq" id="WP_076346955.1">
    <property type="nucleotide sequence ID" value="NZ_FTOO01000006.1"/>
</dbReference>
<organism evidence="2 3">
    <name type="scientific">Alicyclobacillus vulcanalis</name>
    <dbReference type="NCBI Taxonomy" id="252246"/>
    <lineage>
        <taxon>Bacteria</taxon>
        <taxon>Bacillati</taxon>
        <taxon>Bacillota</taxon>
        <taxon>Bacilli</taxon>
        <taxon>Bacillales</taxon>
        <taxon>Alicyclobacillaceae</taxon>
        <taxon>Alicyclobacillus</taxon>
    </lineage>
</organism>
<gene>
    <name evidence="2" type="ORF">SAMN05421799_10664</name>
</gene>
<keyword evidence="3" id="KW-1185">Reference proteome</keyword>
<proteinExistence type="predicted"/>
<evidence type="ECO:0000256" key="1">
    <source>
        <dbReference type="SAM" id="MobiDB-lite"/>
    </source>
</evidence>